<dbReference type="CDD" id="cd00077">
    <property type="entry name" value="HDc"/>
    <property type="match status" value="1"/>
</dbReference>
<dbReference type="PANTHER" id="PTHR43155">
    <property type="entry name" value="CYCLIC DI-GMP PHOSPHODIESTERASE PA4108-RELATED"/>
    <property type="match status" value="1"/>
</dbReference>
<evidence type="ECO:0000259" key="1">
    <source>
        <dbReference type="PROSITE" id="PS51832"/>
    </source>
</evidence>
<gene>
    <name evidence="2" type="ORF">IFO67_17735</name>
</gene>
<dbReference type="Proteomes" id="UP000603602">
    <property type="component" value="Unassembled WGS sequence"/>
</dbReference>
<dbReference type="InterPro" id="IPR037522">
    <property type="entry name" value="HD_GYP_dom"/>
</dbReference>
<name>A0ABR9BEF9_9RHOO</name>
<accession>A0ABR9BEF9</accession>
<dbReference type="Gene3D" id="1.10.3210.10">
    <property type="entry name" value="Hypothetical protein af1432"/>
    <property type="match status" value="1"/>
</dbReference>
<organism evidence="2 3">
    <name type="scientific">Thauera sedimentorum</name>
    <dbReference type="NCBI Taxonomy" id="2767595"/>
    <lineage>
        <taxon>Bacteria</taxon>
        <taxon>Pseudomonadati</taxon>
        <taxon>Pseudomonadota</taxon>
        <taxon>Betaproteobacteria</taxon>
        <taxon>Rhodocyclales</taxon>
        <taxon>Zoogloeaceae</taxon>
        <taxon>Thauera</taxon>
    </lineage>
</organism>
<dbReference type="Pfam" id="PF13487">
    <property type="entry name" value="HD_5"/>
    <property type="match status" value="1"/>
</dbReference>
<feature type="domain" description="HD-GYP" evidence="1">
    <location>
        <begin position="101"/>
        <end position="301"/>
    </location>
</feature>
<reference evidence="3" key="1">
    <citation type="submission" date="2023-07" db="EMBL/GenBank/DDBJ databases">
        <title>Thauera sp. CAU 1555 isolated from sand of Yaerae Beach.</title>
        <authorList>
            <person name="Kim W."/>
        </authorList>
    </citation>
    <scope>NUCLEOTIDE SEQUENCE [LARGE SCALE GENOMIC DNA]</scope>
    <source>
        <strain evidence="3">CAU 1555</strain>
    </source>
</reference>
<dbReference type="InterPro" id="IPR003607">
    <property type="entry name" value="HD/PDEase_dom"/>
</dbReference>
<dbReference type="EMBL" id="JACYTO010000003">
    <property type="protein sequence ID" value="MBD8504736.1"/>
    <property type="molecule type" value="Genomic_DNA"/>
</dbReference>
<evidence type="ECO:0000313" key="2">
    <source>
        <dbReference type="EMBL" id="MBD8504736.1"/>
    </source>
</evidence>
<sequence length="389" mass="41988">MSASILRPVVLPPTLAGGVAPFDLFDERGNLLLRQGRPLGQHMLAAPAARRLYCRANNAPHAAHQAPLRTLRDIGEALAVLEGLVASGDAPTADTFIDLAAQCHSAWRFDPDACIGHARLARPASPAIGQLILTALFAAEIGHAHGLPHEAVGNLVGAALTMNLGSLALHDRMHARSEAPDESGRDALLGHPLHAAGVLARLGPLPADWLRAVAEHHENIDGSGYPRGLQRSEISLGARILRVADVFAARLLGRRGRSPHYWNLARTGTRSQLVEHVFGDDLRQLDHHLARLLVDRLGRFPPGSMVRLSNGELAIVNRRSGGGAPREALSLLAPGGRIHPQPQRRPLGAQDIRIQGYAHDDQVRRLPEYDWAMLWGYCETPPRGAGTMH</sequence>
<comment type="caution">
    <text evidence="2">The sequence shown here is derived from an EMBL/GenBank/DDBJ whole genome shotgun (WGS) entry which is preliminary data.</text>
</comment>
<dbReference type="PANTHER" id="PTHR43155:SF2">
    <property type="entry name" value="CYCLIC DI-GMP PHOSPHODIESTERASE PA4108"/>
    <property type="match status" value="1"/>
</dbReference>
<proteinExistence type="predicted"/>
<dbReference type="PROSITE" id="PS51832">
    <property type="entry name" value="HD_GYP"/>
    <property type="match status" value="1"/>
</dbReference>
<evidence type="ECO:0000313" key="3">
    <source>
        <dbReference type="Proteomes" id="UP000603602"/>
    </source>
</evidence>
<protein>
    <submittedName>
        <fullName evidence="2">HD domain-containing protein</fullName>
    </submittedName>
</protein>
<dbReference type="SUPFAM" id="SSF109604">
    <property type="entry name" value="HD-domain/PDEase-like"/>
    <property type="match status" value="1"/>
</dbReference>
<keyword evidence="3" id="KW-1185">Reference proteome</keyword>
<dbReference type="RefSeq" id="WP_187719559.1">
    <property type="nucleotide sequence ID" value="NZ_JACTAH010000003.1"/>
</dbReference>